<protein>
    <submittedName>
        <fullName evidence="1">Uncharacterized protein</fullName>
    </submittedName>
</protein>
<dbReference type="EMBL" id="CP045835">
    <property type="protein sequence ID" value="QGG51577.1"/>
    <property type="molecule type" value="Genomic_DNA"/>
</dbReference>
<name>A0ABX6DCI4_9BACI</name>
<evidence type="ECO:0000313" key="1">
    <source>
        <dbReference type="EMBL" id="QGG51577.1"/>
    </source>
</evidence>
<proteinExistence type="predicted"/>
<dbReference type="RefSeq" id="WP_369595733.1">
    <property type="nucleotide sequence ID" value="NZ_CP045835.1"/>
</dbReference>
<keyword evidence="2" id="KW-1185">Reference proteome</keyword>
<reference evidence="1 2" key="1">
    <citation type="submission" date="2019-11" db="EMBL/GenBank/DDBJ databases">
        <title>Whole Genome Sequencing and Comparative Genomic Analyses of Lysinibacillus pakistanensis LZH-9, a Halotolerant Strain with Excellent COD Removal Capability.</title>
        <authorList>
            <person name="Zhou H."/>
        </authorList>
    </citation>
    <scope>NUCLEOTIDE SEQUENCE [LARGE SCALE GENOMIC DNA]</scope>
    <source>
        <strain evidence="1 2">LZH-9</strain>
    </source>
</reference>
<accession>A0ABX6DCI4</accession>
<dbReference type="Proteomes" id="UP000373269">
    <property type="component" value="Chromosome"/>
</dbReference>
<organism evidence="1 2">
    <name type="scientific">Lysinibacillus pakistanensis</name>
    <dbReference type="NCBI Taxonomy" id="759811"/>
    <lineage>
        <taxon>Bacteria</taxon>
        <taxon>Bacillati</taxon>
        <taxon>Bacillota</taxon>
        <taxon>Bacilli</taxon>
        <taxon>Bacillales</taxon>
        <taxon>Bacillaceae</taxon>
        <taxon>Lysinibacillus</taxon>
    </lineage>
</organism>
<sequence>MNPRLELLIQQKALHKQHCATCPNRDDRNAKSCRTCDIFVKFNEIGKSLLNLNPKQDLTHGRKSKNDILAESKTEHGMILTIDRYLDLQEMGLKNYQIAEYYEISPQELNEWKVWQGLTNKRGPMSKKDLSCSS</sequence>
<evidence type="ECO:0000313" key="2">
    <source>
        <dbReference type="Proteomes" id="UP000373269"/>
    </source>
</evidence>
<gene>
    <name evidence="1" type="ORF">GDS87_11730</name>
</gene>